<dbReference type="EC" id="2.4.-.-" evidence="8"/>
<dbReference type="Pfam" id="PF00534">
    <property type="entry name" value="Glycos_transf_1"/>
    <property type="match status" value="1"/>
</dbReference>
<feature type="domain" description="Glycosyltransferase subfamily 4-like N-terminal" evidence="6">
    <location>
        <begin position="328"/>
        <end position="492"/>
    </location>
</feature>
<reference evidence="9" key="1">
    <citation type="journal article" date="2019" name="Int. J. Syst. Evol. Microbiol.">
        <title>The Global Catalogue of Microorganisms (GCM) 10K type strain sequencing project: providing services to taxonomists for standard genome sequencing and annotation.</title>
        <authorList>
            <consortium name="The Broad Institute Genomics Platform"/>
            <consortium name="The Broad Institute Genome Sequencing Center for Infectious Disease"/>
            <person name="Wu L."/>
            <person name="Ma J."/>
        </authorList>
    </citation>
    <scope>NUCLEOTIDE SEQUENCE [LARGE SCALE GENOMIC DNA]</scope>
    <source>
        <strain evidence="9">TISTR 1514</strain>
    </source>
</reference>
<evidence type="ECO:0000259" key="7">
    <source>
        <dbReference type="Pfam" id="PF13632"/>
    </source>
</evidence>
<keyword evidence="2 8" id="KW-0808">Transferase</keyword>
<dbReference type="Gene3D" id="3.40.50.2000">
    <property type="entry name" value="Glycogen Phosphorylase B"/>
    <property type="match status" value="2"/>
</dbReference>
<dbReference type="Proteomes" id="UP001597492">
    <property type="component" value="Unassembled WGS sequence"/>
</dbReference>
<evidence type="ECO:0000256" key="3">
    <source>
        <dbReference type="SAM" id="MobiDB-lite"/>
    </source>
</evidence>
<keyword evidence="9" id="KW-1185">Reference proteome</keyword>
<keyword evidence="1 8" id="KW-0328">Glycosyltransferase</keyword>
<dbReference type="PANTHER" id="PTHR46401">
    <property type="entry name" value="GLYCOSYLTRANSFERASE WBBK-RELATED"/>
    <property type="match status" value="1"/>
</dbReference>
<dbReference type="CDD" id="cd04186">
    <property type="entry name" value="GT_2_like_c"/>
    <property type="match status" value="1"/>
</dbReference>
<feature type="compositionally biased region" description="Polar residues" evidence="3">
    <location>
        <begin position="169"/>
        <end position="180"/>
    </location>
</feature>
<protein>
    <submittedName>
        <fullName evidence="8">Glycosyltransferase</fullName>
        <ecNumber evidence="8">2.4.-.-</ecNumber>
    </submittedName>
</protein>
<dbReference type="EMBL" id="JBHUNE010000001">
    <property type="protein sequence ID" value="MFD2756764.1"/>
    <property type="molecule type" value="Genomic_DNA"/>
</dbReference>
<evidence type="ECO:0000259" key="6">
    <source>
        <dbReference type="Pfam" id="PF13439"/>
    </source>
</evidence>
<dbReference type="InterPro" id="IPR028098">
    <property type="entry name" value="Glyco_trans_4-like_N"/>
</dbReference>
<dbReference type="Pfam" id="PF13439">
    <property type="entry name" value="Glyco_transf_4"/>
    <property type="match status" value="1"/>
</dbReference>
<feature type="region of interest" description="Disordered" evidence="3">
    <location>
        <begin position="159"/>
        <end position="182"/>
    </location>
</feature>
<dbReference type="InterPro" id="IPR001296">
    <property type="entry name" value="Glyco_trans_1"/>
</dbReference>
<dbReference type="Pfam" id="PF13632">
    <property type="entry name" value="Glyco_trans_2_3"/>
    <property type="match status" value="1"/>
</dbReference>
<dbReference type="SUPFAM" id="SSF53756">
    <property type="entry name" value="UDP-Glycosyltransferase/glycogen phosphorylase"/>
    <property type="match status" value="1"/>
</dbReference>
<dbReference type="RefSeq" id="WP_019619605.1">
    <property type="nucleotide sequence ID" value="NZ_JBHUNE010000001.1"/>
</dbReference>
<sequence length="685" mass="73921">MNTTEVVRKIVALVVTWNGGDEAAAAVRSLVAQDPGAGRELRVVAVDNHSDDDTVARIRAAAPEAEMLELADNLGYGTAANRAMTAFDADAYVICNQDAEFRPGFIAQLADALDADPSAGAATAQVRLRGRFVRFTDDAEAADGERILVGHDGARWRDARPGEEGDELLNSTGNQVTRSGNGLDRGWLQPVGTEFPTAVFGIYGGAAMLRAAAVRPLGGFDEGYFMYYEDTDLSWRLRRAGWRVVYAPGAVAVHSHAGSSGTESPRFVRWNRRNRLRCALRNGPLDMKVRALVRTAGAAAKARLRGGRARASGDRVLLDFTSLPAQLGGVGRYLEGLAAGLAELDAAGEGLDHVLLVKPQHAEHFRALAPGAEVRTAPAATERTAFRFAWEQFGLPREAHRAGATVLHSAHYTFPLVARGLRRVVTVHDATFFSDPAAHTRLKRTFFRTWIRLGVRANVRLVAPSRATADEIERHAGTPRQPIVVAHHGVDHAAFRAPTEAELAEFRRAHGVDRWVAFLGTIEPRKRVGELIRAHRSLPDAPPLLVSGQRGWDADAAAELDRAARDPDSRVRELGYLPFEQLRVLLGGADVFVYPSIAEGFGLPVLEAMASGGPVVTTRLSALPEVGGDAVAYCEPEAASIARAISSLLDDPDARARLRDAGLERAATFTWARCASEHRDAYLGG</sequence>
<evidence type="ECO:0000313" key="9">
    <source>
        <dbReference type="Proteomes" id="UP001597492"/>
    </source>
</evidence>
<dbReference type="GO" id="GO:0016757">
    <property type="term" value="F:glycosyltransferase activity"/>
    <property type="evidence" value="ECO:0007669"/>
    <property type="project" value="UniProtKB-KW"/>
</dbReference>
<feature type="domain" description="Glycosyl transferase family 1" evidence="4">
    <location>
        <begin position="513"/>
        <end position="662"/>
    </location>
</feature>
<dbReference type="Gene3D" id="3.90.550.10">
    <property type="entry name" value="Spore Coat Polysaccharide Biosynthesis Protein SpsA, Chain A"/>
    <property type="match status" value="1"/>
</dbReference>
<dbReference type="InterPro" id="IPR029044">
    <property type="entry name" value="Nucleotide-diphossugar_trans"/>
</dbReference>
<dbReference type="SUPFAM" id="SSF53448">
    <property type="entry name" value="Nucleotide-diphospho-sugar transferases"/>
    <property type="match status" value="1"/>
</dbReference>
<comment type="caution">
    <text evidence="8">The sequence shown here is derived from an EMBL/GenBank/DDBJ whole genome shotgun (WGS) entry which is preliminary data.</text>
</comment>
<evidence type="ECO:0000256" key="2">
    <source>
        <dbReference type="ARBA" id="ARBA00022679"/>
    </source>
</evidence>
<proteinExistence type="predicted"/>
<dbReference type="InterPro" id="IPR001173">
    <property type="entry name" value="Glyco_trans_2-like"/>
</dbReference>
<feature type="domain" description="Glycosyltransferase 2-like" evidence="5">
    <location>
        <begin position="13"/>
        <end position="126"/>
    </location>
</feature>
<feature type="domain" description="Glycosyltransferase 2-like" evidence="7">
    <location>
        <begin position="198"/>
        <end position="272"/>
    </location>
</feature>
<evidence type="ECO:0000259" key="4">
    <source>
        <dbReference type="Pfam" id="PF00534"/>
    </source>
</evidence>
<dbReference type="PANTHER" id="PTHR46401:SF2">
    <property type="entry name" value="GLYCOSYLTRANSFERASE WBBK-RELATED"/>
    <property type="match status" value="1"/>
</dbReference>
<dbReference type="Pfam" id="PF00535">
    <property type="entry name" value="Glycos_transf_2"/>
    <property type="match status" value="1"/>
</dbReference>
<gene>
    <name evidence="8" type="ORF">ACFSW7_00030</name>
</gene>
<evidence type="ECO:0000259" key="5">
    <source>
        <dbReference type="Pfam" id="PF00535"/>
    </source>
</evidence>
<evidence type="ECO:0000313" key="8">
    <source>
        <dbReference type="EMBL" id="MFD2756764.1"/>
    </source>
</evidence>
<accession>A0ABW5UTR6</accession>
<name>A0ABW5UTR6_9MICO</name>
<evidence type="ECO:0000256" key="1">
    <source>
        <dbReference type="ARBA" id="ARBA00022676"/>
    </source>
</evidence>
<dbReference type="CDD" id="cd03809">
    <property type="entry name" value="GT4_MtfB-like"/>
    <property type="match status" value="1"/>
</dbReference>
<organism evidence="8 9">
    <name type="scientific">Gulosibacter faecalis</name>
    <dbReference type="NCBI Taxonomy" id="272240"/>
    <lineage>
        <taxon>Bacteria</taxon>
        <taxon>Bacillati</taxon>
        <taxon>Actinomycetota</taxon>
        <taxon>Actinomycetes</taxon>
        <taxon>Micrococcales</taxon>
        <taxon>Microbacteriaceae</taxon>
        <taxon>Gulosibacter</taxon>
    </lineage>
</organism>